<evidence type="ECO:0000313" key="6">
    <source>
        <dbReference type="EMBL" id="CEY66860.1"/>
    </source>
</evidence>
<dbReference type="Gene3D" id="3.40.190.10">
    <property type="entry name" value="Periplasmic binding protein-like II"/>
    <property type="match status" value="1"/>
</dbReference>
<feature type="signal peptide" evidence="5">
    <location>
        <begin position="1"/>
        <end position="21"/>
    </location>
</feature>
<evidence type="ECO:0000256" key="4">
    <source>
        <dbReference type="ARBA" id="ARBA00022729"/>
    </source>
</evidence>
<reference evidence="8" key="5">
    <citation type="journal article" date="2020" name="J. Clin. Microbiol.">
        <title>Streptococcus pseudopneumoniae: Use of whole genome sequences to validate methods used for identification.</title>
        <authorList>
            <person name="Jensen C.S."/>
            <person name="Iversen K.H."/>
            <person name="Dargis R."/>
            <person name="Shewmaker P."/>
            <person name="Rasmussen S."/>
            <person name="Christensen J.J."/>
            <person name="Nielsen X.C."/>
        </authorList>
    </citation>
    <scope>NUCLEOTIDE SEQUENCE</scope>
    <source>
        <strain evidence="8">256-03</strain>
    </source>
</reference>
<keyword evidence="3" id="KW-0813">Transport</keyword>
<evidence type="ECO:0000313" key="16">
    <source>
        <dbReference type="Proteomes" id="UP000285038"/>
    </source>
</evidence>
<gene>
    <name evidence="7" type="primary">sarA_5</name>
    <name evidence="6" type="synonym">sarA_3</name>
    <name evidence="10" type="ORF">C5O68_10770</name>
    <name evidence="9" type="ORF">C5O69_05220</name>
    <name evidence="11" type="ORF">D6867_07310</name>
    <name evidence="6" type="ORF">ERS020247_02072</name>
    <name evidence="7" type="ORF">ERS021757_02203</name>
    <name evidence="8" type="ORF">IAI20_09200</name>
</gene>
<dbReference type="AlphaFoldDB" id="A0A0T8UHQ6"/>
<dbReference type="EMBL" id="PTTJ01000076">
    <property type="protein sequence ID" value="RJP12745.1"/>
    <property type="molecule type" value="Genomic_DNA"/>
</dbReference>
<accession>A0A0T8UHQ6</accession>
<reference evidence="9" key="4">
    <citation type="submission" date="2018-02" db="EMBL/GenBank/DDBJ databases">
        <authorList>
            <person name="Cohen D.B."/>
            <person name="Kent A.D."/>
        </authorList>
    </citation>
    <scope>NUCLEOTIDE SEQUENCE</scope>
    <source>
        <strain evidence="9">Spain3473</strain>
        <strain evidence="10">Spain939</strain>
    </source>
</reference>
<dbReference type="SUPFAM" id="SSF53850">
    <property type="entry name" value="Periplasmic binding protein-like II"/>
    <property type="match status" value="1"/>
</dbReference>
<dbReference type="Proteomes" id="UP000743672">
    <property type="component" value="Unassembled WGS sequence"/>
</dbReference>
<evidence type="ECO:0000256" key="1">
    <source>
        <dbReference type="ARBA" id="ARBA00004196"/>
    </source>
</evidence>
<name>A0A0T8UHQ6_9STRE</name>
<evidence type="ECO:0000313" key="15">
    <source>
        <dbReference type="Proteomes" id="UP000266144"/>
    </source>
</evidence>
<dbReference type="GO" id="GO:1904680">
    <property type="term" value="F:peptide transmembrane transporter activity"/>
    <property type="evidence" value="ECO:0007669"/>
    <property type="project" value="TreeGrafter"/>
</dbReference>
<evidence type="ECO:0000313" key="14">
    <source>
        <dbReference type="Proteomes" id="UP000265600"/>
    </source>
</evidence>
<evidence type="ECO:0000313" key="11">
    <source>
        <dbReference type="EMBL" id="RJY10710.1"/>
    </source>
</evidence>
<dbReference type="EMBL" id="PTQV01000080">
    <property type="protein sequence ID" value="RJP78689.1"/>
    <property type="molecule type" value="Genomic_DNA"/>
</dbReference>
<evidence type="ECO:0000313" key="9">
    <source>
        <dbReference type="EMBL" id="RJP12745.1"/>
    </source>
</evidence>
<evidence type="ECO:0000256" key="5">
    <source>
        <dbReference type="SAM" id="SignalP"/>
    </source>
</evidence>
<comment type="subcellular location">
    <subcellularLocation>
        <location evidence="1">Cell envelope</location>
    </subcellularLocation>
</comment>
<organism evidence="7 12">
    <name type="scientific">Streptococcus pseudopneumoniae</name>
    <dbReference type="NCBI Taxonomy" id="257758"/>
    <lineage>
        <taxon>Bacteria</taxon>
        <taxon>Bacillati</taxon>
        <taxon>Bacillota</taxon>
        <taxon>Bacilli</taxon>
        <taxon>Lactobacillales</taxon>
        <taxon>Streptococcaceae</taxon>
        <taxon>Streptococcus</taxon>
    </lineage>
</organism>
<evidence type="ECO:0000313" key="13">
    <source>
        <dbReference type="Proteomes" id="UP000048179"/>
    </source>
</evidence>
<evidence type="ECO:0000256" key="3">
    <source>
        <dbReference type="ARBA" id="ARBA00022448"/>
    </source>
</evidence>
<reference evidence="12 13" key="1">
    <citation type="submission" date="2015-03" db="EMBL/GenBank/DDBJ databases">
        <authorList>
            <consortium name="Pathogen Informatics"/>
        </authorList>
    </citation>
    <scope>NUCLEOTIDE SEQUENCE [LARGE SCALE GENOMIC DNA]</scope>
    <source>
        <strain evidence="12">SMRU2248</strain>
        <strain evidence="6 13">SMRU737</strain>
    </source>
</reference>
<dbReference type="PANTHER" id="PTHR30290:SF10">
    <property type="entry name" value="PERIPLASMIC OLIGOPEPTIDE-BINDING PROTEIN-RELATED"/>
    <property type="match status" value="1"/>
</dbReference>
<reference evidence="7" key="2">
    <citation type="submission" date="2015-03" db="EMBL/GenBank/DDBJ databases">
        <authorList>
            <person name="Murphy D."/>
        </authorList>
    </citation>
    <scope>NUCLEOTIDE SEQUENCE [LARGE SCALE GENOMIC DNA]</scope>
    <source>
        <strain evidence="7">SMRU2248</strain>
    </source>
</reference>
<dbReference type="EMBL" id="JACSZI010000049">
    <property type="protein sequence ID" value="MBF9674237.1"/>
    <property type="molecule type" value="Genomic_DNA"/>
</dbReference>
<dbReference type="Proteomes" id="UP000285038">
    <property type="component" value="Unassembled WGS sequence"/>
</dbReference>
<dbReference type="Proteomes" id="UP000048179">
    <property type="component" value="Unassembled WGS sequence"/>
</dbReference>
<evidence type="ECO:0000256" key="2">
    <source>
        <dbReference type="ARBA" id="ARBA00005695"/>
    </source>
</evidence>
<keyword evidence="16" id="KW-1185">Reference proteome</keyword>
<dbReference type="GO" id="GO:0015833">
    <property type="term" value="P:peptide transport"/>
    <property type="evidence" value="ECO:0007669"/>
    <property type="project" value="TreeGrafter"/>
</dbReference>
<comment type="similarity">
    <text evidence="2">Belongs to the bacterial solute-binding protein 5 family.</text>
</comment>
<dbReference type="GO" id="GO:0030313">
    <property type="term" value="C:cell envelope"/>
    <property type="evidence" value="ECO:0007669"/>
    <property type="project" value="UniProtKB-SubCell"/>
</dbReference>
<dbReference type="PROSITE" id="PS51257">
    <property type="entry name" value="PROKAR_LIPOPROTEIN"/>
    <property type="match status" value="1"/>
</dbReference>
<dbReference type="EMBL" id="CMJT01000036">
    <property type="protein sequence ID" value="CKB26129.1"/>
    <property type="molecule type" value="Genomic_DNA"/>
</dbReference>
<sequence length="117" mass="12649">MNTKKSVLSAGLTFAFALLLAACGQSGSDTKTYSSTFSGNPTAFNYLLDYYADNTAIITNLVDGLLENDNYGNLVPSLAEDWSVSSGGLTYTYKLRKVPNGSRLTVKSTPQLRHKIL</sequence>
<protein>
    <submittedName>
        <fullName evidence="7">AliB-like protein</fullName>
    </submittedName>
    <submittedName>
        <fullName evidence="8">Oligopeptide-binding protein AliB</fullName>
    </submittedName>
</protein>
<dbReference type="Proteomes" id="UP000041827">
    <property type="component" value="Unassembled WGS sequence"/>
</dbReference>
<accession>A0A1S9ZFY5</accession>
<dbReference type="EMBL" id="RAHZ01000041">
    <property type="protein sequence ID" value="RJY10710.1"/>
    <property type="molecule type" value="Genomic_DNA"/>
</dbReference>
<dbReference type="Proteomes" id="UP000265600">
    <property type="component" value="Unassembled WGS sequence"/>
</dbReference>
<feature type="chain" id="PRO_5044547045" evidence="5">
    <location>
        <begin position="22"/>
        <end position="117"/>
    </location>
</feature>
<evidence type="ECO:0000313" key="12">
    <source>
        <dbReference type="Proteomes" id="UP000041827"/>
    </source>
</evidence>
<evidence type="ECO:0000313" key="8">
    <source>
        <dbReference type="EMBL" id="MBF9674237.1"/>
    </source>
</evidence>
<dbReference type="PANTHER" id="PTHR30290">
    <property type="entry name" value="PERIPLASMIC BINDING COMPONENT OF ABC TRANSPORTER"/>
    <property type="match status" value="1"/>
</dbReference>
<reference evidence="14 15" key="3">
    <citation type="submission" date="2018-02" db="EMBL/GenBank/DDBJ databases">
        <authorList>
            <person name="Handem S."/>
        </authorList>
    </citation>
    <scope>NUCLEOTIDE SEQUENCE [LARGE SCALE GENOMIC DNA]</scope>
    <source>
        <strain evidence="11 16">Spain2270</strain>
        <strain evidence="14">Spain3473</strain>
        <strain evidence="15">Spain939</strain>
    </source>
</reference>
<keyword evidence="4 5" id="KW-0732">Signal</keyword>
<dbReference type="EMBL" id="CFGT01000039">
    <property type="protein sequence ID" value="CEY66860.1"/>
    <property type="molecule type" value="Genomic_DNA"/>
</dbReference>
<dbReference type="InterPro" id="IPR039424">
    <property type="entry name" value="SBP_5"/>
</dbReference>
<dbReference type="Proteomes" id="UP000266144">
    <property type="component" value="Unassembled WGS sequence"/>
</dbReference>
<evidence type="ECO:0000313" key="10">
    <source>
        <dbReference type="EMBL" id="RJP78689.1"/>
    </source>
</evidence>
<proteinExistence type="inferred from homology"/>
<evidence type="ECO:0000313" key="7">
    <source>
        <dbReference type="EMBL" id="CKB26129.1"/>
    </source>
</evidence>